<dbReference type="Proteomes" id="UP000037392">
    <property type="component" value="Unassembled WGS sequence"/>
</dbReference>
<organism evidence="1 2">
    <name type="scientific">[Clostridium] citroniae WAL-19142</name>
    <dbReference type="NCBI Taxonomy" id="742734"/>
    <lineage>
        <taxon>Bacteria</taxon>
        <taxon>Bacillati</taxon>
        <taxon>Bacillota</taxon>
        <taxon>Clostridia</taxon>
        <taxon>Lachnospirales</taxon>
        <taxon>Lachnospiraceae</taxon>
        <taxon>Enterocloster</taxon>
    </lineage>
</organism>
<evidence type="ECO:0000313" key="2">
    <source>
        <dbReference type="Proteomes" id="UP000037392"/>
    </source>
</evidence>
<comment type="caution">
    <text evidence="1">The sequence shown here is derived from an EMBL/GenBank/DDBJ whole genome shotgun (WGS) entry which is preliminary data.</text>
</comment>
<proteinExistence type="predicted"/>
<gene>
    <name evidence="1" type="ORF">HMPREF9470_05298</name>
</gene>
<accession>A0A0J9BHV3</accession>
<protein>
    <submittedName>
        <fullName evidence="1">Uncharacterized protein</fullName>
    </submittedName>
</protein>
<evidence type="ECO:0000313" key="1">
    <source>
        <dbReference type="EMBL" id="KMW12573.1"/>
    </source>
</evidence>
<dbReference type="PATRIC" id="fig|742734.4.peg.5668"/>
<dbReference type="AlphaFoldDB" id="A0A0J9BHV3"/>
<sequence length="30" mass="3335">MIYVGIDIAKLNHFAAAVSSEDEILIEPFK</sequence>
<reference evidence="1 2" key="1">
    <citation type="submission" date="2011-04" db="EMBL/GenBank/DDBJ databases">
        <title>The Genome Sequence of Clostridium citroniae WAL-19142.</title>
        <authorList>
            <consortium name="The Broad Institute Genome Sequencing Platform"/>
            <person name="Earl A."/>
            <person name="Ward D."/>
            <person name="Feldgarden M."/>
            <person name="Gevers D."/>
            <person name="Warren Y.A."/>
            <person name="Tyrrell K.L."/>
            <person name="Citron D.M."/>
            <person name="Goldstein E.J."/>
            <person name="Daigneault M."/>
            <person name="Allen-Vercoe E."/>
            <person name="Young S.K."/>
            <person name="Zeng Q."/>
            <person name="Gargeya S."/>
            <person name="Fitzgerald M."/>
            <person name="Haas B."/>
            <person name="Abouelleil A."/>
            <person name="Alvarado L."/>
            <person name="Arachchi H.M."/>
            <person name="Berlin A."/>
            <person name="Brown A."/>
            <person name="Chapman S.B."/>
            <person name="Chen Z."/>
            <person name="Dunbar C."/>
            <person name="Freedman E."/>
            <person name="Gearin G."/>
            <person name="Gellesch M."/>
            <person name="Goldberg J."/>
            <person name="Griggs A."/>
            <person name="Gujja S."/>
            <person name="Heilman E.R."/>
            <person name="Heiman D."/>
            <person name="Howarth C."/>
            <person name="Larson L."/>
            <person name="Lui A."/>
            <person name="MacDonald P.J."/>
            <person name="Mehta T."/>
            <person name="Montmayeur A."/>
            <person name="Murphy C."/>
            <person name="Neiman D."/>
            <person name="Pearson M."/>
            <person name="Priest M."/>
            <person name="Roberts A."/>
            <person name="Saif S."/>
            <person name="Shea T."/>
            <person name="Shenoy N."/>
            <person name="Sisk P."/>
            <person name="Stolte C."/>
            <person name="Sykes S."/>
            <person name="White J."/>
            <person name="Yandava C."/>
            <person name="Wortman J."/>
            <person name="Nusbaum C."/>
            <person name="Birren B."/>
        </authorList>
    </citation>
    <scope>NUCLEOTIDE SEQUENCE [LARGE SCALE GENOMIC DNA]</scope>
    <source>
        <strain evidence="1 2">WAL-19142</strain>
    </source>
</reference>
<name>A0A0J9BHV3_9FIRM</name>
<dbReference type="EMBL" id="ADLK01000049">
    <property type="protein sequence ID" value="KMW12573.1"/>
    <property type="molecule type" value="Genomic_DNA"/>
</dbReference>